<gene>
    <name evidence="2" type="ORF">POL58_29895</name>
</gene>
<evidence type="ECO:0000256" key="1">
    <source>
        <dbReference type="SAM" id="SignalP"/>
    </source>
</evidence>
<dbReference type="Proteomes" id="UP001217838">
    <property type="component" value="Unassembled WGS sequence"/>
</dbReference>
<keyword evidence="3" id="KW-1185">Reference proteome</keyword>
<proteinExistence type="predicted"/>
<dbReference type="EMBL" id="JAQNDN010000019">
    <property type="protein sequence ID" value="MDC0671996.1"/>
    <property type="molecule type" value="Genomic_DNA"/>
</dbReference>
<evidence type="ECO:0008006" key="4">
    <source>
        <dbReference type="Google" id="ProtNLM"/>
    </source>
</evidence>
<sequence>MKKLLSIAALFVALTGTAFAANNYDLNIVKPAAKVNVKAVATVKVTAKGDYHINKEYPAKLSLTAPDGVKLDRNKLTIQDATLTEKVLKFEIKLTASTAGKKTITGELKGAVCTDENCIPFTEKVSIEVDVAAQ</sequence>
<feature type="chain" id="PRO_5046704351" description="Thiol:disulfide interchange protein DsbD N-terminal domain-containing protein" evidence="1">
    <location>
        <begin position="21"/>
        <end position="134"/>
    </location>
</feature>
<reference evidence="2 3" key="1">
    <citation type="submission" date="2022-11" db="EMBL/GenBank/DDBJ databases">
        <title>Minimal conservation of predation-associated metabolite biosynthetic gene clusters underscores biosynthetic potential of Myxococcota including descriptions for ten novel species: Archangium lansinium sp. nov., Myxococcus landrumus sp. nov., Nannocystis bai.</title>
        <authorList>
            <person name="Ahearne A."/>
            <person name="Stevens C."/>
            <person name="Dowd S."/>
        </authorList>
    </citation>
    <scope>NUCLEOTIDE SEQUENCE [LARGE SCALE GENOMIC DNA]</scope>
    <source>
        <strain evidence="2 3">NCELM</strain>
    </source>
</reference>
<protein>
    <recommendedName>
        <fullName evidence="4">Thiol:disulfide interchange protein DsbD N-terminal domain-containing protein</fullName>
    </recommendedName>
</protein>
<comment type="caution">
    <text evidence="2">The sequence shown here is derived from an EMBL/GenBank/DDBJ whole genome shotgun (WGS) entry which is preliminary data.</text>
</comment>
<dbReference type="RefSeq" id="WP_272003041.1">
    <property type="nucleotide sequence ID" value="NZ_JAQNDN010000019.1"/>
</dbReference>
<evidence type="ECO:0000313" key="2">
    <source>
        <dbReference type="EMBL" id="MDC0671996.1"/>
    </source>
</evidence>
<accession>A0ABT5BD04</accession>
<organism evidence="2 3">
    <name type="scientific">Nannocystis radixulma</name>
    <dbReference type="NCBI Taxonomy" id="2995305"/>
    <lineage>
        <taxon>Bacteria</taxon>
        <taxon>Pseudomonadati</taxon>
        <taxon>Myxococcota</taxon>
        <taxon>Polyangia</taxon>
        <taxon>Nannocystales</taxon>
        <taxon>Nannocystaceae</taxon>
        <taxon>Nannocystis</taxon>
    </lineage>
</organism>
<name>A0ABT5BD04_9BACT</name>
<feature type="signal peptide" evidence="1">
    <location>
        <begin position="1"/>
        <end position="20"/>
    </location>
</feature>
<evidence type="ECO:0000313" key="3">
    <source>
        <dbReference type="Proteomes" id="UP001217838"/>
    </source>
</evidence>
<keyword evidence="1" id="KW-0732">Signal</keyword>